<evidence type="ECO:0000256" key="4">
    <source>
        <dbReference type="PROSITE-ProRule" id="PRU00134"/>
    </source>
</evidence>
<name>A0ABR2ZH20_9AGAR</name>
<feature type="domain" description="MYND-type" evidence="5">
    <location>
        <begin position="448"/>
        <end position="487"/>
    </location>
</feature>
<dbReference type="EMBL" id="JBBXMP010000184">
    <property type="protein sequence ID" value="KAL0060264.1"/>
    <property type="molecule type" value="Genomic_DNA"/>
</dbReference>
<evidence type="ECO:0000256" key="3">
    <source>
        <dbReference type="ARBA" id="ARBA00022833"/>
    </source>
</evidence>
<dbReference type="PROSITE" id="PS50865">
    <property type="entry name" value="ZF_MYND_2"/>
    <property type="match status" value="1"/>
</dbReference>
<dbReference type="Pfam" id="PF01753">
    <property type="entry name" value="zf-MYND"/>
    <property type="match status" value="1"/>
</dbReference>
<organism evidence="6 7">
    <name type="scientific">Marasmius tenuissimus</name>
    <dbReference type="NCBI Taxonomy" id="585030"/>
    <lineage>
        <taxon>Eukaryota</taxon>
        <taxon>Fungi</taxon>
        <taxon>Dikarya</taxon>
        <taxon>Basidiomycota</taxon>
        <taxon>Agaricomycotina</taxon>
        <taxon>Agaricomycetes</taxon>
        <taxon>Agaricomycetidae</taxon>
        <taxon>Agaricales</taxon>
        <taxon>Marasmiineae</taxon>
        <taxon>Marasmiaceae</taxon>
        <taxon>Marasmius</taxon>
    </lineage>
</organism>
<keyword evidence="7" id="KW-1185">Reference proteome</keyword>
<evidence type="ECO:0000259" key="5">
    <source>
        <dbReference type="PROSITE" id="PS50865"/>
    </source>
</evidence>
<evidence type="ECO:0000313" key="7">
    <source>
        <dbReference type="Proteomes" id="UP001437256"/>
    </source>
</evidence>
<dbReference type="InterPro" id="IPR002893">
    <property type="entry name" value="Znf_MYND"/>
</dbReference>
<proteinExistence type="predicted"/>
<keyword evidence="1" id="KW-0479">Metal-binding</keyword>
<gene>
    <name evidence="6" type="ORF">AAF712_012950</name>
</gene>
<keyword evidence="3" id="KW-0862">Zinc</keyword>
<sequence length="654" mass="74089">MSTKRTRGKRPANPAIFDYDFIDEGRRRFQTIPNALSYLKRMSGPPSSPSNPSNPPSQITTVLLIFACMASHSDVGTAGPSGKAATKSNWDLVGSWIRYLVEGFILVKEEITTVEGMDVFNRSLGFIPVVVNLGQSDDEHCKALASDPYLRAMFVQVWLKLMDEGHPATGLWAGSLSRLWESTGEDQQERFLTSGSELLRQAPYRDASYSQIGSLLVRHLNHIAQVGATISWHKLNGIFSTISLIWGTTFSEKDDRPPIYQPDVVRHTVSALVDILSCFLHKRKSLRVQHDDDRYYNDGRECEVAYDIVNGALGLLRCGMMCHEVLAMESGILTAFFKTMPCYFRIDRHLNKDPPNSIFKTFREILEAIATMLVYPDVLHQFLKAVKRIEASKGLGTRMKKSKEFWIAWEQTKKKAMTLREVRQRMQVRNISRCDYSQCPLRPPAHFDATRGRSALSYFRCSVCRSVLYCSKSCQRSDWKIGHREQCAQFAYKLQNPNLLLFDIGGDFQAPLAMHNTQFFKECTRFLILRHAEEVATGVESYLFGLPQSEGDMSPDDGLLRAEIKNPLVLFNFRDANAELPKPEILSTAALATRVKSFESPWTDSVAVRWRESGVGQANIMVVGLFPQNEGEPYVVEEVFEFPVESSHELDYIV</sequence>
<comment type="caution">
    <text evidence="6">The sequence shown here is derived from an EMBL/GenBank/DDBJ whole genome shotgun (WGS) entry which is preliminary data.</text>
</comment>
<accession>A0ABR2ZH20</accession>
<reference evidence="6 7" key="1">
    <citation type="submission" date="2024-05" db="EMBL/GenBank/DDBJ databases">
        <title>A draft genome resource for the thread blight pathogen Marasmius tenuissimus strain MS-2.</title>
        <authorList>
            <person name="Yulfo-Soto G.E."/>
            <person name="Baruah I.K."/>
            <person name="Amoako-Attah I."/>
            <person name="Bukari Y."/>
            <person name="Meinhardt L.W."/>
            <person name="Bailey B.A."/>
            <person name="Cohen S.P."/>
        </authorList>
    </citation>
    <scope>NUCLEOTIDE SEQUENCE [LARGE SCALE GENOMIC DNA]</scope>
    <source>
        <strain evidence="6 7">MS-2</strain>
    </source>
</reference>
<dbReference type="Gene3D" id="6.10.140.2220">
    <property type="match status" value="1"/>
</dbReference>
<evidence type="ECO:0000256" key="1">
    <source>
        <dbReference type="ARBA" id="ARBA00022723"/>
    </source>
</evidence>
<dbReference type="Proteomes" id="UP001437256">
    <property type="component" value="Unassembled WGS sequence"/>
</dbReference>
<protein>
    <recommendedName>
        <fullName evidence="5">MYND-type domain-containing protein</fullName>
    </recommendedName>
</protein>
<evidence type="ECO:0000313" key="6">
    <source>
        <dbReference type="EMBL" id="KAL0060264.1"/>
    </source>
</evidence>
<keyword evidence="2 4" id="KW-0863">Zinc-finger</keyword>
<evidence type="ECO:0000256" key="2">
    <source>
        <dbReference type="ARBA" id="ARBA00022771"/>
    </source>
</evidence>
<dbReference type="SUPFAM" id="SSF144232">
    <property type="entry name" value="HIT/MYND zinc finger-like"/>
    <property type="match status" value="1"/>
</dbReference>